<dbReference type="EMBL" id="CAEZXI010000043">
    <property type="protein sequence ID" value="CAB4683228.1"/>
    <property type="molecule type" value="Genomic_DNA"/>
</dbReference>
<dbReference type="InterPro" id="IPR007263">
    <property type="entry name" value="DCC1-like"/>
</dbReference>
<accession>A0A6J6NDN5</accession>
<name>A0A6J6NDN5_9ZZZZ</name>
<sequence length="122" mass="13551">MSKEITVIYDGQCEFCRNALAWVEKKLIVTAIPYQSADLSQYGLTIQECAAQLYVIKGKKKYGGVKAVTFLLRKRKNRLAALILKLSGPLGDKGYKWVAANRSSVIVGVLNYLLIRVNGKAQ</sequence>
<dbReference type="Pfam" id="PF04134">
    <property type="entry name" value="DCC1-like"/>
    <property type="match status" value="1"/>
</dbReference>
<gene>
    <name evidence="1" type="ORF">UFOPK2362_00547</name>
</gene>
<protein>
    <submittedName>
        <fullName evidence="1">Unannotated protein</fullName>
    </submittedName>
</protein>
<evidence type="ECO:0000313" key="1">
    <source>
        <dbReference type="EMBL" id="CAB4683228.1"/>
    </source>
</evidence>
<reference evidence="1" key="1">
    <citation type="submission" date="2020-05" db="EMBL/GenBank/DDBJ databases">
        <authorList>
            <person name="Chiriac C."/>
            <person name="Salcher M."/>
            <person name="Ghai R."/>
            <person name="Kavagutti S V."/>
        </authorList>
    </citation>
    <scope>NUCLEOTIDE SEQUENCE</scope>
</reference>
<organism evidence="1">
    <name type="scientific">freshwater metagenome</name>
    <dbReference type="NCBI Taxonomy" id="449393"/>
    <lineage>
        <taxon>unclassified sequences</taxon>
        <taxon>metagenomes</taxon>
        <taxon>ecological metagenomes</taxon>
    </lineage>
</organism>
<dbReference type="GO" id="GO:0015035">
    <property type="term" value="F:protein-disulfide reductase activity"/>
    <property type="evidence" value="ECO:0007669"/>
    <property type="project" value="InterPro"/>
</dbReference>
<proteinExistence type="predicted"/>
<dbReference type="AlphaFoldDB" id="A0A6J6NDN5"/>